<keyword evidence="1" id="KW-1133">Transmembrane helix</keyword>
<evidence type="ECO:0000313" key="2">
    <source>
        <dbReference type="EMBL" id="MBE1236411.1"/>
    </source>
</evidence>
<evidence type="ECO:0000313" key="3">
    <source>
        <dbReference type="Proteomes" id="UP000631034"/>
    </source>
</evidence>
<protein>
    <submittedName>
        <fullName evidence="2">Uncharacterized protein</fullName>
    </submittedName>
</protein>
<gene>
    <name evidence="2" type="ORF">IHV25_01920</name>
</gene>
<dbReference type="RefSeq" id="WP_192533272.1">
    <property type="nucleotide sequence ID" value="NZ_JACZHT010000001.1"/>
</dbReference>
<name>A0A8J6YHL1_9PROT</name>
<comment type="caution">
    <text evidence="2">The sequence shown here is derived from an EMBL/GenBank/DDBJ whole genome shotgun (WGS) entry which is preliminary data.</text>
</comment>
<reference evidence="2" key="1">
    <citation type="submission" date="2020-10" db="EMBL/GenBank/DDBJ databases">
        <title>Genome sequence of the unusual species of purple photosynthetic bacteria, Phaeovibrio sulfidiphilus DSM 23193, type strain.</title>
        <authorList>
            <person name="Kyndt J.A."/>
            <person name="Meyer T.E."/>
        </authorList>
    </citation>
    <scope>NUCLEOTIDE SEQUENCE</scope>
    <source>
        <strain evidence="2">DSM 23193</strain>
    </source>
</reference>
<dbReference type="Proteomes" id="UP000631034">
    <property type="component" value="Unassembled WGS sequence"/>
</dbReference>
<organism evidence="2 3">
    <name type="scientific">Phaeovibrio sulfidiphilus</name>
    <dbReference type="NCBI Taxonomy" id="1220600"/>
    <lineage>
        <taxon>Bacteria</taxon>
        <taxon>Pseudomonadati</taxon>
        <taxon>Pseudomonadota</taxon>
        <taxon>Alphaproteobacteria</taxon>
        <taxon>Rhodospirillales</taxon>
        <taxon>Rhodospirillaceae</taxon>
        <taxon>Phaeovibrio</taxon>
    </lineage>
</organism>
<dbReference type="EMBL" id="JACZHT010000001">
    <property type="protein sequence ID" value="MBE1236411.1"/>
    <property type="molecule type" value="Genomic_DNA"/>
</dbReference>
<accession>A0A8J6YHL1</accession>
<feature type="transmembrane region" description="Helical" evidence="1">
    <location>
        <begin position="97"/>
        <end position="125"/>
    </location>
</feature>
<feature type="transmembrane region" description="Helical" evidence="1">
    <location>
        <begin position="63"/>
        <end position="85"/>
    </location>
</feature>
<keyword evidence="1" id="KW-0812">Transmembrane</keyword>
<keyword evidence="3" id="KW-1185">Reference proteome</keyword>
<proteinExistence type="predicted"/>
<keyword evidence="1" id="KW-0472">Membrane</keyword>
<evidence type="ECO:0000256" key="1">
    <source>
        <dbReference type="SAM" id="Phobius"/>
    </source>
</evidence>
<sequence>MALSPRSLQPLPGLCVAGLAGLAGFLVRTFIVEPESVGAACFIPPADPLLAAGCAARAAFVSVVWWGGAGIPALAVAVLTALLAWRNRGMAVSMAMLTMMLGGFGAALYRPALSCMALVCALVVLTEMRDRLPRHPAGRSRSPSVAPSARTS</sequence>
<dbReference type="AlphaFoldDB" id="A0A8J6YHL1"/>